<accession>A0A2I0IU74</accession>
<gene>
    <name evidence="3" type="ORF">CRG98_032051</name>
</gene>
<evidence type="ECO:0008006" key="5">
    <source>
        <dbReference type="Google" id="ProtNLM"/>
    </source>
</evidence>
<protein>
    <recommendedName>
        <fullName evidence="5">Secreted protein</fullName>
    </recommendedName>
</protein>
<keyword evidence="2" id="KW-0732">Signal</keyword>
<sequence>MAGRWRSGLLLVRVVGSSVLQWSLQLDNTVRGRSDRESARERWRYKKQLKGLRVDSDSCAVGTAAAGDGRGSCQQPSVGSGGREDIGSRGRADVGIRGGRGSTGEALGERERERAEV</sequence>
<feature type="signal peptide" evidence="2">
    <location>
        <begin position="1"/>
        <end position="17"/>
    </location>
</feature>
<evidence type="ECO:0000256" key="1">
    <source>
        <dbReference type="SAM" id="MobiDB-lite"/>
    </source>
</evidence>
<feature type="compositionally biased region" description="Basic and acidic residues" evidence="1">
    <location>
        <begin position="82"/>
        <end position="94"/>
    </location>
</feature>
<comment type="caution">
    <text evidence="3">The sequence shown here is derived from an EMBL/GenBank/DDBJ whole genome shotgun (WGS) entry which is preliminary data.</text>
</comment>
<reference evidence="3 4" key="1">
    <citation type="submission" date="2017-11" db="EMBL/GenBank/DDBJ databases">
        <title>De-novo sequencing of pomegranate (Punica granatum L.) genome.</title>
        <authorList>
            <person name="Akparov Z."/>
            <person name="Amiraslanov A."/>
            <person name="Hajiyeva S."/>
            <person name="Abbasov M."/>
            <person name="Kaur K."/>
            <person name="Hamwieh A."/>
            <person name="Solovyev V."/>
            <person name="Salamov A."/>
            <person name="Braich B."/>
            <person name="Kosarev P."/>
            <person name="Mahmoud A."/>
            <person name="Hajiyev E."/>
            <person name="Babayeva S."/>
            <person name="Izzatullayeva V."/>
            <person name="Mammadov A."/>
            <person name="Mammadov A."/>
            <person name="Sharifova S."/>
            <person name="Ojaghi J."/>
            <person name="Eynullazada K."/>
            <person name="Bayramov B."/>
            <person name="Abdulazimova A."/>
            <person name="Shahmuradov I."/>
        </authorList>
    </citation>
    <scope>NUCLEOTIDE SEQUENCE [LARGE SCALE GENOMIC DNA]</scope>
    <source>
        <strain evidence="4">cv. AG2017</strain>
        <tissue evidence="3">Leaf</tissue>
    </source>
</reference>
<dbReference type="Proteomes" id="UP000233551">
    <property type="component" value="Unassembled WGS sequence"/>
</dbReference>
<feature type="compositionally biased region" description="Basic and acidic residues" evidence="1">
    <location>
        <begin position="107"/>
        <end position="117"/>
    </location>
</feature>
<keyword evidence="4" id="KW-1185">Reference proteome</keyword>
<evidence type="ECO:0000313" key="3">
    <source>
        <dbReference type="EMBL" id="PKI47557.1"/>
    </source>
</evidence>
<dbReference type="EMBL" id="PGOL01002494">
    <property type="protein sequence ID" value="PKI47557.1"/>
    <property type="molecule type" value="Genomic_DNA"/>
</dbReference>
<feature type="chain" id="PRO_5014193237" description="Secreted protein" evidence="2">
    <location>
        <begin position="18"/>
        <end position="117"/>
    </location>
</feature>
<organism evidence="3 4">
    <name type="scientific">Punica granatum</name>
    <name type="common">Pomegranate</name>
    <dbReference type="NCBI Taxonomy" id="22663"/>
    <lineage>
        <taxon>Eukaryota</taxon>
        <taxon>Viridiplantae</taxon>
        <taxon>Streptophyta</taxon>
        <taxon>Embryophyta</taxon>
        <taxon>Tracheophyta</taxon>
        <taxon>Spermatophyta</taxon>
        <taxon>Magnoliopsida</taxon>
        <taxon>eudicotyledons</taxon>
        <taxon>Gunneridae</taxon>
        <taxon>Pentapetalae</taxon>
        <taxon>rosids</taxon>
        <taxon>malvids</taxon>
        <taxon>Myrtales</taxon>
        <taxon>Lythraceae</taxon>
        <taxon>Punica</taxon>
    </lineage>
</organism>
<feature type="region of interest" description="Disordered" evidence="1">
    <location>
        <begin position="63"/>
        <end position="117"/>
    </location>
</feature>
<name>A0A2I0IU74_PUNGR</name>
<dbReference type="AlphaFoldDB" id="A0A2I0IU74"/>
<evidence type="ECO:0000256" key="2">
    <source>
        <dbReference type="SAM" id="SignalP"/>
    </source>
</evidence>
<evidence type="ECO:0000313" key="4">
    <source>
        <dbReference type="Proteomes" id="UP000233551"/>
    </source>
</evidence>
<proteinExistence type="predicted"/>